<feature type="transmembrane region" description="Helical" evidence="1">
    <location>
        <begin position="44"/>
        <end position="66"/>
    </location>
</feature>
<keyword evidence="1" id="KW-0472">Membrane</keyword>
<proteinExistence type="predicted"/>
<evidence type="ECO:0000313" key="2">
    <source>
        <dbReference type="EMBL" id="RAL48782.1"/>
    </source>
</evidence>
<sequence length="110" mass="12302">MLGLPEGPFAWTIVLYDFGPGPLEFLEPSAIAVSVSDSVEFTLALWPLMNSWTWVMASLSFGVLMFHKALRWCFTFGVLTRKELPFDSLLRLTIHDDEDKPGDGADHVSV</sequence>
<keyword evidence="1" id="KW-1133">Transmembrane helix</keyword>
<evidence type="ECO:0000313" key="3">
    <source>
        <dbReference type="Proteomes" id="UP000249390"/>
    </source>
</evidence>
<comment type="caution">
    <text evidence="2">The sequence shown here is derived from an EMBL/GenBank/DDBJ whole genome shotgun (WGS) entry which is preliminary data.</text>
</comment>
<dbReference type="AlphaFoldDB" id="A0A328DSZ6"/>
<evidence type="ECO:0000256" key="1">
    <source>
        <dbReference type="SAM" id="Phobius"/>
    </source>
</evidence>
<reference evidence="2 3" key="1">
    <citation type="submission" date="2018-06" db="EMBL/GenBank/DDBJ databases">
        <title>The Genome of Cuscuta australis (Dodder) Provides Insight into the Evolution of Plant Parasitism.</title>
        <authorList>
            <person name="Liu H."/>
        </authorList>
    </citation>
    <scope>NUCLEOTIDE SEQUENCE [LARGE SCALE GENOMIC DNA]</scope>
    <source>
        <strain evidence="3">cv. Yunnan</strain>
        <tissue evidence="2">Vines</tissue>
    </source>
</reference>
<keyword evidence="1" id="KW-0812">Transmembrane</keyword>
<name>A0A328DSZ6_9ASTE</name>
<dbReference type="Proteomes" id="UP000249390">
    <property type="component" value="Unassembled WGS sequence"/>
</dbReference>
<dbReference type="EMBL" id="NQVE01000097">
    <property type="protein sequence ID" value="RAL48782.1"/>
    <property type="molecule type" value="Genomic_DNA"/>
</dbReference>
<organism evidence="2 3">
    <name type="scientific">Cuscuta australis</name>
    <dbReference type="NCBI Taxonomy" id="267555"/>
    <lineage>
        <taxon>Eukaryota</taxon>
        <taxon>Viridiplantae</taxon>
        <taxon>Streptophyta</taxon>
        <taxon>Embryophyta</taxon>
        <taxon>Tracheophyta</taxon>
        <taxon>Spermatophyta</taxon>
        <taxon>Magnoliopsida</taxon>
        <taxon>eudicotyledons</taxon>
        <taxon>Gunneridae</taxon>
        <taxon>Pentapetalae</taxon>
        <taxon>asterids</taxon>
        <taxon>lamiids</taxon>
        <taxon>Solanales</taxon>
        <taxon>Convolvulaceae</taxon>
        <taxon>Cuscuteae</taxon>
        <taxon>Cuscuta</taxon>
        <taxon>Cuscuta subgen. Grammica</taxon>
        <taxon>Cuscuta sect. Cleistogrammica</taxon>
    </lineage>
</organism>
<accession>A0A328DSZ6</accession>
<keyword evidence="3" id="KW-1185">Reference proteome</keyword>
<gene>
    <name evidence="2" type="ORF">DM860_001102</name>
</gene>
<protein>
    <submittedName>
        <fullName evidence="2">Uncharacterized protein</fullName>
    </submittedName>
</protein>